<protein>
    <recommendedName>
        <fullName evidence="4 11">Condensin complex subunit 2</fullName>
    </recommendedName>
</protein>
<evidence type="ECO:0000313" key="15">
    <source>
        <dbReference type="Proteomes" id="UP000478008"/>
    </source>
</evidence>
<keyword evidence="6" id="KW-0963">Cytoplasm</keyword>
<keyword evidence="8 11" id="KW-0498">Mitosis</keyword>
<organism evidence="14 15">
    <name type="scientific">Dekkera bruxellensis</name>
    <name type="common">Brettanomyces custersii</name>
    <dbReference type="NCBI Taxonomy" id="5007"/>
    <lineage>
        <taxon>Eukaryota</taxon>
        <taxon>Fungi</taxon>
        <taxon>Dikarya</taxon>
        <taxon>Ascomycota</taxon>
        <taxon>Saccharomycotina</taxon>
        <taxon>Pichiomycetes</taxon>
        <taxon>Pichiales</taxon>
        <taxon>Pichiaceae</taxon>
        <taxon>Brettanomyces</taxon>
    </lineage>
</organism>
<comment type="similarity">
    <text evidence="3 11">Belongs to the CND2 (condensin subunit 2) family.</text>
</comment>
<keyword evidence="7 11" id="KW-0132">Cell division</keyword>
<keyword evidence="5" id="KW-0158">Chromosome</keyword>
<keyword evidence="15" id="KW-1185">Reference proteome</keyword>
<comment type="function">
    <text evidence="11">Regulatory subunit of the condensin complex, a complex required for conversion of interphase chromatin into mitotic-like condense chromosomes.</text>
</comment>
<feature type="compositionally biased region" description="Acidic residues" evidence="12">
    <location>
        <begin position="111"/>
        <end position="120"/>
    </location>
</feature>
<dbReference type="PIRSF" id="PIRSF017126">
    <property type="entry name" value="Condensin_H"/>
    <property type="match status" value="1"/>
</dbReference>
<feature type="compositionally biased region" description="Low complexity" evidence="12">
    <location>
        <begin position="93"/>
        <end position="103"/>
    </location>
</feature>
<dbReference type="GO" id="GO:0005737">
    <property type="term" value="C:cytoplasm"/>
    <property type="evidence" value="ECO:0007669"/>
    <property type="project" value="UniProtKB-SubCell"/>
</dbReference>
<dbReference type="PANTHER" id="PTHR13108:SF9">
    <property type="entry name" value="CONDENSIN COMPLEX SUBUNIT 2"/>
    <property type="match status" value="1"/>
</dbReference>
<feature type="compositionally biased region" description="Polar residues" evidence="12">
    <location>
        <begin position="219"/>
        <end position="232"/>
    </location>
</feature>
<dbReference type="EMBL" id="CABFWN010000002">
    <property type="protein sequence ID" value="VUG17842.1"/>
    <property type="molecule type" value="Genomic_DNA"/>
</dbReference>
<reference evidence="14 15" key="1">
    <citation type="submission" date="2019-07" db="EMBL/GenBank/DDBJ databases">
        <authorList>
            <person name="Friedrich A."/>
            <person name="Schacherer J."/>
        </authorList>
    </citation>
    <scope>NUCLEOTIDE SEQUENCE [LARGE SCALE GENOMIC DNA]</scope>
</reference>
<evidence type="ECO:0000256" key="6">
    <source>
        <dbReference type="ARBA" id="ARBA00022490"/>
    </source>
</evidence>
<comment type="subcellular location">
    <subcellularLocation>
        <location evidence="1">Chromosome</location>
    </subcellularLocation>
    <subcellularLocation>
        <location evidence="2">Cytoplasm</location>
    </subcellularLocation>
</comment>
<dbReference type="GO" id="GO:0000796">
    <property type="term" value="C:condensin complex"/>
    <property type="evidence" value="ECO:0007669"/>
    <property type="project" value="InterPro"/>
</dbReference>
<evidence type="ECO:0000256" key="9">
    <source>
        <dbReference type="ARBA" id="ARBA00023067"/>
    </source>
</evidence>
<evidence type="ECO:0000256" key="2">
    <source>
        <dbReference type="ARBA" id="ARBA00004496"/>
    </source>
</evidence>
<proteinExistence type="inferred from homology"/>
<dbReference type="Pfam" id="PF05786">
    <property type="entry name" value="Cnd2"/>
    <property type="match status" value="1"/>
</dbReference>
<evidence type="ECO:0000256" key="11">
    <source>
        <dbReference type="PIRNR" id="PIRNR017126"/>
    </source>
</evidence>
<evidence type="ECO:0000256" key="10">
    <source>
        <dbReference type="ARBA" id="ARBA00023306"/>
    </source>
</evidence>
<evidence type="ECO:0000256" key="5">
    <source>
        <dbReference type="ARBA" id="ARBA00022454"/>
    </source>
</evidence>
<evidence type="ECO:0000313" key="13">
    <source>
        <dbReference type="EMBL" id="KAF6009666.1"/>
    </source>
</evidence>
<dbReference type="Proteomes" id="UP000568158">
    <property type="component" value="Unassembled WGS sequence"/>
</dbReference>
<feature type="region of interest" description="Disordered" evidence="12">
    <location>
        <begin position="93"/>
        <end position="134"/>
    </location>
</feature>
<dbReference type="InterPro" id="IPR022816">
    <property type="entry name" value="Condensin_barren_su2"/>
</dbReference>
<evidence type="ECO:0000256" key="4">
    <source>
        <dbReference type="ARBA" id="ARBA00016065"/>
    </source>
</evidence>
<keyword evidence="9 11" id="KW-0226">DNA condensation</keyword>
<dbReference type="GO" id="GO:0051301">
    <property type="term" value="P:cell division"/>
    <property type="evidence" value="ECO:0007669"/>
    <property type="project" value="UniProtKB-KW"/>
</dbReference>
<evidence type="ECO:0000256" key="12">
    <source>
        <dbReference type="SAM" id="MobiDB-lite"/>
    </source>
</evidence>
<evidence type="ECO:0000256" key="3">
    <source>
        <dbReference type="ARBA" id="ARBA00009471"/>
    </source>
</evidence>
<evidence type="ECO:0000256" key="7">
    <source>
        <dbReference type="ARBA" id="ARBA00022618"/>
    </source>
</evidence>
<feature type="region of interest" description="Disordered" evidence="12">
    <location>
        <begin position="678"/>
        <end position="707"/>
    </location>
</feature>
<evidence type="ECO:0000256" key="8">
    <source>
        <dbReference type="ARBA" id="ARBA00022776"/>
    </source>
</evidence>
<keyword evidence="10 11" id="KW-0131">Cell cycle</keyword>
<sequence length="767" mass="85741">MSGPAAGINTSTETAVSVTSENFELWIRMATDNKINSTNSWDFALIDYFHDLSMFKEGDGINFQKASTTLDGCVKIYSSRIDSAATETGRLLSGLSSSELPGGKNDGNNASEEESDDDDDVEKRREQQRKYRRNRARNTLVSNFDQIKAKSLETQFFANPIFKKALSDFDEGGSKSLLMNMLKMSSQGQVMFVIVGKTPESVLNPVNWKDDSAKGSEYCSDTQAPISPSVPNNDMKEQAVVHIITNDQQVTNIEEPNVETGDNTDEVKSVPTSVSSKGISILGDMALQMKHDAQICPSLNSLKGIDAGDTSVTQILDQIGDISSEPEEGVFNENENAEDGFDFDTDKDSTGNSTKINRSQYSLFLEEGMGNDDQDSTFRSLNLTGLFDENATGLDENNYSSEAADDSDRAAIAKYFDKLSGDNWRGPEYWKISKVKTFLKDEYHQSALDLDDKSKLSDDKRIIPKKTLLTKKSPFLDFLNDKNDVQEEDIFKPGQISKIMLPEKEMEVNPEFNCLPEDFKFTTKRLICLNLKPDSRINTILTKRRKVFGDISREDSTKVADESFFADVYKDTVETGVSDDDFFGGDNDNDMEFGNEDMNDGMDPNVSSASHKSGYDDLPANNVDEFEAPVAALPETRKHTNGLTYARKSKRVDIRMLKERLWTAIGQNDKWTIKKRNSSEFKDDENSAITETDKKSGNDTAERNGADAVESKLKLSEIVRTTADMYDPRSRKDLSTSFYFICLLHLANENNLSLEGTMDRNDIIISR</sequence>
<dbReference type="AlphaFoldDB" id="A0A7D9GZF5"/>
<evidence type="ECO:0000313" key="16">
    <source>
        <dbReference type="Proteomes" id="UP000568158"/>
    </source>
</evidence>
<dbReference type="Proteomes" id="UP000478008">
    <property type="component" value="Unassembled WGS sequence"/>
</dbReference>
<evidence type="ECO:0000313" key="14">
    <source>
        <dbReference type="EMBL" id="VUG17842.1"/>
    </source>
</evidence>
<dbReference type="PANTHER" id="PTHR13108">
    <property type="entry name" value="CONDENSIN COMPLEX SUBUNIT 2"/>
    <property type="match status" value="1"/>
</dbReference>
<feature type="region of interest" description="Disordered" evidence="12">
    <location>
        <begin position="214"/>
        <end position="233"/>
    </location>
</feature>
<dbReference type="EMBL" id="JABCYN010000030">
    <property type="protein sequence ID" value="KAF6009666.1"/>
    <property type="molecule type" value="Genomic_DNA"/>
</dbReference>
<reference evidence="13 16" key="2">
    <citation type="journal article" date="2020" name="Appl. Microbiol. Biotechnol.">
        <title>Targeted gene deletion in Brettanomyces bruxellensis with an expression-free CRISPR-Cas9 system.</title>
        <authorList>
            <person name="Varela C."/>
            <person name="Bartel C."/>
            <person name="Onetto C."/>
            <person name="Borneman A."/>
        </authorList>
    </citation>
    <scope>NUCLEOTIDE SEQUENCE [LARGE SCALE GENOMIC DNA]</scope>
    <source>
        <strain evidence="13 16">AWRI1613</strain>
    </source>
</reference>
<gene>
    <name evidence="14" type="ORF">DEBR0S2_17546G</name>
    <name evidence="13" type="ORF">HII12_003212</name>
</gene>
<dbReference type="GO" id="GO:0003682">
    <property type="term" value="F:chromatin binding"/>
    <property type="evidence" value="ECO:0007669"/>
    <property type="project" value="TreeGrafter"/>
</dbReference>
<name>A0A7D9GZF5_DEKBR</name>
<accession>A0A7D9GZF5</accession>
<dbReference type="GO" id="GO:0007076">
    <property type="term" value="P:mitotic chromosome condensation"/>
    <property type="evidence" value="ECO:0007669"/>
    <property type="project" value="InterPro"/>
</dbReference>
<evidence type="ECO:0000256" key="1">
    <source>
        <dbReference type="ARBA" id="ARBA00004286"/>
    </source>
</evidence>